<sequence length="137" mass="15618">MSKITPTKEKYEEAWEIVQRYEDRQKDLAKLNKDLGFCLKQFVQFKFDVNEGKGEVTFSGLTKSGELKLTKSAVRHGDKFEDVIGKLICVKRAIGEDVEYLERYIEGELIIGVLHTDIVNGLALRNPLGNGKTYYKA</sequence>
<proteinExistence type="predicted"/>
<organism evidence="1 2">
    <name type="scientific">Virgibacillus profundi</name>
    <dbReference type="NCBI Taxonomy" id="2024555"/>
    <lineage>
        <taxon>Bacteria</taxon>
        <taxon>Bacillati</taxon>
        <taxon>Bacillota</taxon>
        <taxon>Bacilli</taxon>
        <taxon>Bacillales</taxon>
        <taxon>Bacillaceae</taxon>
        <taxon>Virgibacillus</taxon>
    </lineage>
</organism>
<dbReference type="Proteomes" id="UP000218887">
    <property type="component" value="Unassembled WGS sequence"/>
</dbReference>
<dbReference type="EMBL" id="NPOA01000004">
    <property type="protein sequence ID" value="PAV30294.1"/>
    <property type="molecule type" value="Genomic_DNA"/>
</dbReference>
<protein>
    <submittedName>
        <fullName evidence="1">Uncharacterized protein</fullName>
    </submittedName>
</protein>
<reference evidence="1 2" key="1">
    <citation type="submission" date="2017-08" db="EMBL/GenBank/DDBJ databases">
        <title>Virgibacillus indicus sp. nov. and Virgibacillus profoundi sp. nov, two moderately halophilic bacteria isolated from marine sediment by using the Microfluidic Streak Plate.</title>
        <authorList>
            <person name="Xu B."/>
            <person name="Hu B."/>
            <person name="Wang J."/>
            <person name="Zhu Y."/>
            <person name="Huang L."/>
            <person name="Du W."/>
            <person name="Huang Y."/>
        </authorList>
    </citation>
    <scope>NUCLEOTIDE SEQUENCE [LARGE SCALE GENOMIC DNA]</scope>
    <source>
        <strain evidence="1 2">IO3-P3-H5</strain>
    </source>
</reference>
<keyword evidence="2" id="KW-1185">Reference proteome</keyword>
<accession>A0A2A2IGC4</accession>
<comment type="caution">
    <text evidence="1">The sequence shown here is derived from an EMBL/GenBank/DDBJ whole genome shotgun (WGS) entry which is preliminary data.</text>
</comment>
<dbReference type="AlphaFoldDB" id="A0A2A2IGC4"/>
<name>A0A2A2IGC4_9BACI</name>
<gene>
    <name evidence="1" type="ORF">CIL05_07440</name>
</gene>
<evidence type="ECO:0000313" key="1">
    <source>
        <dbReference type="EMBL" id="PAV30294.1"/>
    </source>
</evidence>
<dbReference type="RefSeq" id="WP_095654896.1">
    <property type="nucleotide sequence ID" value="NZ_NPOA01000004.1"/>
</dbReference>
<evidence type="ECO:0000313" key="2">
    <source>
        <dbReference type="Proteomes" id="UP000218887"/>
    </source>
</evidence>